<feature type="transmembrane region" description="Helical" evidence="1">
    <location>
        <begin position="125"/>
        <end position="155"/>
    </location>
</feature>
<sequence length="160" mass="18040">MPKKQSVQLLQLFDHFQDLCSLLNSTNIFTQTQTLFNIVFSEICICSLIYGSIIRVTGAPEYEYIMIMSVVNGLHLVHIFQRGIQVDNLISKIRDRIYNINVPEYSIEMVSKINLVLSRINTGTIGISIGGIAVISPMLFVEILGIMLTYAIVVLQTQKE</sequence>
<protein>
    <recommendedName>
        <fullName evidence="3">Odorant receptor</fullName>
    </recommendedName>
</protein>
<keyword evidence="1" id="KW-0472">Membrane</keyword>
<evidence type="ECO:0008006" key="3">
    <source>
        <dbReference type="Google" id="ProtNLM"/>
    </source>
</evidence>
<reference evidence="2" key="1">
    <citation type="submission" date="2015-07" db="EMBL/GenBank/DDBJ databases">
        <title>MeaNS - Measles Nucleotide Surveillance Program.</title>
        <authorList>
            <person name="Tran T."/>
            <person name="Druce J."/>
        </authorList>
    </citation>
    <scope>NUCLEOTIDE SEQUENCE</scope>
    <source>
        <strain evidence="2">UCB-OBI-ISO-001</strain>
        <tissue evidence="2">Gonad</tissue>
    </source>
</reference>
<proteinExistence type="predicted"/>
<gene>
    <name evidence="2" type="ORF">OCBIM_22026053mg</name>
</gene>
<dbReference type="AlphaFoldDB" id="A0A0L8IHE2"/>
<accession>A0A0L8IHE2</accession>
<evidence type="ECO:0000256" key="1">
    <source>
        <dbReference type="SAM" id="Phobius"/>
    </source>
</evidence>
<feature type="transmembrane region" description="Helical" evidence="1">
    <location>
        <begin position="34"/>
        <end position="53"/>
    </location>
</feature>
<keyword evidence="1" id="KW-0812">Transmembrane</keyword>
<evidence type="ECO:0000313" key="2">
    <source>
        <dbReference type="EMBL" id="KOG00885.1"/>
    </source>
</evidence>
<organism evidence="2">
    <name type="scientific">Octopus bimaculoides</name>
    <name type="common">California two-spotted octopus</name>
    <dbReference type="NCBI Taxonomy" id="37653"/>
    <lineage>
        <taxon>Eukaryota</taxon>
        <taxon>Metazoa</taxon>
        <taxon>Spiralia</taxon>
        <taxon>Lophotrochozoa</taxon>
        <taxon>Mollusca</taxon>
        <taxon>Cephalopoda</taxon>
        <taxon>Coleoidea</taxon>
        <taxon>Octopodiformes</taxon>
        <taxon>Octopoda</taxon>
        <taxon>Incirrata</taxon>
        <taxon>Octopodidae</taxon>
        <taxon>Octopus</taxon>
    </lineage>
</organism>
<keyword evidence="1" id="KW-1133">Transmembrane helix</keyword>
<name>A0A0L8IHE2_OCTBM</name>
<dbReference type="OrthoDB" id="10307861at2759"/>
<dbReference type="EMBL" id="KQ415697">
    <property type="protein sequence ID" value="KOG00885.1"/>
    <property type="molecule type" value="Genomic_DNA"/>
</dbReference>